<feature type="domain" description="DUF7683" evidence="1">
    <location>
        <begin position="3"/>
        <end position="77"/>
    </location>
</feature>
<evidence type="ECO:0000259" key="1">
    <source>
        <dbReference type="Pfam" id="PF24731"/>
    </source>
</evidence>
<proteinExistence type="predicted"/>
<protein>
    <recommendedName>
        <fullName evidence="1">DUF7683 domain-containing protein</fullName>
    </recommendedName>
</protein>
<organism evidence="2">
    <name type="scientific">uncultured Campylobacterales bacterium</name>
    <dbReference type="NCBI Taxonomy" id="352960"/>
    <lineage>
        <taxon>Bacteria</taxon>
        <taxon>Pseudomonadati</taxon>
        <taxon>Campylobacterota</taxon>
        <taxon>Epsilonproteobacteria</taxon>
        <taxon>Campylobacterales</taxon>
        <taxon>environmental samples</taxon>
    </lineage>
</organism>
<accession>A0A6S6SSD5</accession>
<name>A0A6S6SSD5_9BACT</name>
<dbReference type="InterPro" id="IPR056100">
    <property type="entry name" value="DUF7683"/>
</dbReference>
<sequence>MIERSIEVFYKDDKKFGDLIVKEIILPVVSIDLLSKCFKINLNEDPCIYYDYKVTIEQILELKKYIDIDIDMYEYFLSCSSTE</sequence>
<dbReference type="Pfam" id="PF24731">
    <property type="entry name" value="DUF7683"/>
    <property type="match status" value="1"/>
</dbReference>
<reference evidence="2" key="1">
    <citation type="submission" date="2020-01" db="EMBL/GenBank/DDBJ databases">
        <authorList>
            <person name="Meier V. D."/>
            <person name="Meier V D."/>
        </authorList>
    </citation>
    <scope>NUCLEOTIDE SEQUENCE</scope>
    <source>
        <strain evidence="2">HLG_WM_MAG_12</strain>
    </source>
</reference>
<dbReference type="EMBL" id="CACVAW010000022">
    <property type="protein sequence ID" value="CAA6806154.1"/>
    <property type="molecule type" value="Genomic_DNA"/>
</dbReference>
<dbReference type="AlphaFoldDB" id="A0A6S6SSD5"/>
<gene>
    <name evidence="2" type="ORF">HELGO_WM13548</name>
</gene>
<evidence type="ECO:0000313" key="2">
    <source>
        <dbReference type="EMBL" id="CAA6806154.1"/>
    </source>
</evidence>